<proteinExistence type="predicted"/>
<name>A0ACC0YYV4_9ROSI</name>
<accession>A0ACC0YYV4</accession>
<gene>
    <name evidence="1" type="ORF">Pint_18009</name>
</gene>
<organism evidence="1 2">
    <name type="scientific">Pistacia integerrima</name>
    <dbReference type="NCBI Taxonomy" id="434235"/>
    <lineage>
        <taxon>Eukaryota</taxon>
        <taxon>Viridiplantae</taxon>
        <taxon>Streptophyta</taxon>
        <taxon>Embryophyta</taxon>
        <taxon>Tracheophyta</taxon>
        <taxon>Spermatophyta</taxon>
        <taxon>Magnoliopsida</taxon>
        <taxon>eudicotyledons</taxon>
        <taxon>Gunneridae</taxon>
        <taxon>Pentapetalae</taxon>
        <taxon>rosids</taxon>
        <taxon>malvids</taxon>
        <taxon>Sapindales</taxon>
        <taxon>Anacardiaceae</taxon>
        <taxon>Pistacia</taxon>
    </lineage>
</organism>
<protein>
    <submittedName>
        <fullName evidence="1">Uncharacterized protein</fullName>
    </submittedName>
</protein>
<sequence>MASLDEKEAAHELSSSPVEILANKNVSLEPSKNGHCLTELKSSGMLNWGYRKKVLFLRNGETEKLDCEEEDVKLDRSPEEMKENRKRKSAAHVFITSCEKKKKKLTNNFSSRWSKERYQIAEVNMFKIMKEKEAVFGKPILRPALRMEARKLIGDTGLLDHLLKHTAGKAAPGGQERFRRRHNADGAMEYWLEGADLVNIRKEAGVEDPYWIPPPGWSLGDNPIQDPVCATEFNLLKEAMAKMERNMQELLLKKQEDDVAVVNTPSSCNTSQNFDHDNFLLPLKEMYTDLVNKKAKIEGQMMEVLIEKLKSSGEETNKSKSNPAPLLQMGSTISPAATTKAIILEEKATKIERLKSGFRICRPQGSLMWPDMAMSAKDVVPLEDLIMVPTPPPDSSSSTSPPHLLLSPNLPQMENHSISLFKPQPERRPIVVTAVSFLQPDKQEDATRETVGGERKEILMDCEQERRGCSSTSSSSSWLALATPNPPLR</sequence>
<comment type="caution">
    <text evidence="1">The sequence shown here is derived from an EMBL/GenBank/DDBJ whole genome shotgun (WGS) entry which is preliminary data.</text>
</comment>
<reference evidence="2" key="1">
    <citation type="journal article" date="2023" name="G3 (Bethesda)">
        <title>Genome assembly and association tests identify interacting loci associated with vigor, precocity, and sex in interspecific pistachio rootstocks.</title>
        <authorList>
            <person name="Palmer W."/>
            <person name="Jacygrad E."/>
            <person name="Sagayaradj S."/>
            <person name="Cavanaugh K."/>
            <person name="Han R."/>
            <person name="Bertier L."/>
            <person name="Beede B."/>
            <person name="Kafkas S."/>
            <person name="Golino D."/>
            <person name="Preece J."/>
            <person name="Michelmore R."/>
        </authorList>
    </citation>
    <scope>NUCLEOTIDE SEQUENCE [LARGE SCALE GENOMIC DNA]</scope>
</reference>
<dbReference type="Proteomes" id="UP001163603">
    <property type="component" value="Chromosome 4"/>
</dbReference>
<dbReference type="EMBL" id="CM047739">
    <property type="protein sequence ID" value="KAJ0042919.1"/>
    <property type="molecule type" value="Genomic_DNA"/>
</dbReference>
<keyword evidence="2" id="KW-1185">Reference proteome</keyword>
<evidence type="ECO:0000313" key="1">
    <source>
        <dbReference type="EMBL" id="KAJ0042919.1"/>
    </source>
</evidence>
<evidence type="ECO:0000313" key="2">
    <source>
        <dbReference type="Proteomes" id="UP001163603"/>
    </source>
</evidence>